<evidence type="ECO:0000256" key="3">
    <source>
        <dbReference type="ARBA" id="ARBA00023295"/>
    </source>
</evidence>
<dbReference type="PROSITE" id="PS51257">
    <property type="entry name" value="PROKAR_LIPOPROTEIN"/>
    <property type="match status" value="1"/>
</dbReference>
<keyword evidence="7" id="KW-1185">Reference proteome</keyword>
<proteinExistence type="inferred from homology"/>
<dbReference type="SMART" id="SM00710">
    <property type="entry name" value="PbH1"/>
    <property type="match status" value="5"/>
</dbReference>
<accession>A0A0P0CU61</accession>
<dbReference type="Proteomes" id="UP000061382">
    <property type="component" value="Chromosome"/>
</dbReference>
<dbReference type="PANTHER" id="PTHR31339">
    <property type="entry name" value="PECTIN LYASE-RELATED"/>
    <property type="match status" value="1"/>
</dbReference>
<keyword evidence="2 4" id="KW-0378">Hydrolase</keyword>
<dbReference type="PATRIC" id="fig|512763.3.peg.279"/>
<sequence length="484" mass="54109">MHHMFRKYKALSFLFVLFAFGVLVQSCASKTVQKEAEQDPWKEMEKLRKQIKAPTFPNRDFLITNYGAVEGGKVKSTEAFKKAIEACNKSGGGRVIVPTGTFLTGAIHLKSNVNLHLQDNATILFSRDTLDYLPVVFTRWEGMELMNYSPFIYAYEQENIAITGNGTLDGNSDMENWWPWCGAKKYGWKEGTPKQTPDRALLHQQNHQELDATKRIYGPGHRLRPQFVQPYKCKNVLISGVKLINSPMWNLHPVLCENVTIDNVKIVTLGPNNDGCDPESCKNVLIKDCYFDTGDDCIAIKSGRNEDGRRIGKPSENIIIEGCEMKEGHGGVVIGSEISGGARNIYAINCTMDSPNLDRVLRIKTSSQRGGIIENVFMKDVKVGTYKEAAVKCNMFYEEPGNHMPAIRNVLVENLYVENGGKYAVMVKAYEESPVENLRLINCVINGVDEPLNIDHVKGMKLVNTKINGKGYNSQNVTAANKGQ</sequence>
<keyword evidence="3 4" id="KW-0326">Glycosidase</keyword>
<comment type="similarity">
    <text evidence="1 4">Belongs to the glycosyl hydrolase 28 family.</text>
</comment>
<evidence type="ECO:0000256" key="5">
    <source>
        <dbReference type="SAM" id="SignalP"/>
    </source>
</evidence>
<organism evidence="6 7">
    <name type="scientific">Rufibacter tibetensis</name>
    <dbReference type="NCBI Taxonomy" id="512763"/>
    <lineage>
        <taxon>Bacteria</taxon>
        <taxon>Pseudomonadati</taxon>
        <taxon>Bacteroidota</taxon>
        <taxon>Cytophagia</taxon>
        <taxon>Cytophagales</taxon>
        <taxon>Hymenobacteraceae</taxon>
        <taxon>Rufibacter</taxon>
    </lineage>
</organism>
<evidence type="ECO:0000313" key="6">
    <source>
        <dbReference type="EMBL" id="ALI97849.1"/>
    </source>
</evidence>
<name>A0A0P0CU61_9BACT</name>
<dbReference type="PROSITE" id="PS00502">
    <property type="entry name" value="POLYGALACTURONASE"/>
    <property type="match status" value="1"/>
</dbReference>
<evidence type="ECO:0000313" key="7">
    <source>
        <dbReference type="Proteomes" id="UP000061382"/>
    </source>
</evidence>
<dbReference type="Gene3D" id="2.160.20.10">
    <property type="entry name" value="Single-stranded right-handed beta-helix, Pectin lyase-like"/>
    <property type="match status" value="1"/>
</dbReference>
<evidence type="ECO:0000256" key="2">
    <source>
        <dbReference type="ARBA" id="ARBA00022801"/>
    </source>
</evidence>
<dbReference type="KEGG" id="rti:DC20_01245"/>
<evidence type="ECO:0000256" key="4">
    <source>
        <dbReference type="RuleBase" id="RU361169"/>
    </source>
</evidence>
<gene>
    <name evidence="6" type="ORF">DC20_01245</name>
</gene>
<evidence type="ECO:0000256" key="1">
    <source>
        <dbReference type="ARBA" id="ARBA00008834"/>
    </source>
</evidence>
<reference evidence="6 7" key="1">
    <citation type="submission" date="2015-08" db="EMBL/GenBank/DDBJ databases">
        <title>Complete genome sequence of Rufibacter tibetensis strain 1351t, a radiation-resistant bacterium from tibet plateau.</title>
        <authorList>
            <person name="Dai J."/>
        </authorList>
    </citation>
    <scope>NUCLEOTIDE SEQUENCE [LARGE SCALE GENOMIC DNA]</scope>
    <source>
        <strain evidence="6 7">1351</strain>
    </source>
</reference>
<protein>
    <submittedName>
        <fullName evidence="6">Glycoside hydrolase</fullName>
    </submittedName>
</protein>
<dbReference type="AlphaFoldDB" id="A0A0P0CU61"/>
<dbReference type="STRING" id="512763.DC20_01245"/>
<dbReference type="InterPro" id="IPR011050">
    <property type="entry name" value="Pectin_lyase_fold/virulence"/>
</dbReference>
<dbReference type="InterPro" id="IPR006626">
    <property type="entry name" value="PbH1"/>
</dbReference>
<dbReference type="InterPro" id="IPR051801">
    <property type="entry name" value="GH28_Enzymes"/>
</dbReference>
<dbReference type="InterPro" id="IPR012334">
    <property type="entry name" value="Pectin_lyas_fold"/>
</dbReference>
<dbReference type="GO" id="GO:0005975">
    <property type="term" value="P:carbohydrate metabolic process"/>
    <property type="evidence" value="ECO:0007669"/>
    <property type="project" value="InterPro"/>
</dbReference>
<dbReference type="GO" id="GO:0004650">
    <property type="term" value="F:polygalacturonase activity"/>
    <property type="evidence" value="ECO:0007669"/>
    <property type="project" value="InterPro"/>
</dbReference>
<feature type="signal peptide" evidence="5">
    <location>
        <begin position="1"/>
        <end position="24"/>
    </location>
</feature>
<dbReference type="Pfam" id="PF00295">
    <property type="entry name" value="Glyco_hydro_28"/>
    <property type="match status" value="1"/>
</dbReference>
<keyword evidence="5" id="KW-0732">Signal</keyword>
<feature type="chain" id="PRO_5006042862" evidence="5">
    <location>
        <begin position="25"/>
        <end position="484"/>
    </location>
</feature>
<dbReference type="EMBL" id="CP012643">
    <property type="protein sequence ID" value="ALI97849.1"/>
    <property type="molecule type" value="Genomic_DNA"/>
</dbReference>
<dbReference type="PANTHER" id="PTHR31339:SF9">
    <property type="entry name" value="PLASMIN AND FIBRONECTIN-BINDING PROTEIN A"/>
    <property type="match status" value="1"/>
</dbReference>
<dbReference type="SUPFAM" id="SSF51126">
    <property type="entry name" value="Pectin lyase-like"/>
    <property type="match status" value="1"/>
</dbReference>
<dbReference type="InterPro" id="IPR000743">
    <property type="entry name" value="Glyco_hydro_28"/>
</dbReference>